<dbReference type="SUPFAM" id="SSF90188">
    <property type="entry name" value="Somatomedin B domain"/>
    <property type="match status" value="1"/>
</dbReference>
<feature type="region of interest" description="Disordered" evidence="5">
    <location>
        <begin position="802"/>
        <end position="824"/>
    </location>
</feature>
<evidence type="ECO:0000256" key="2">
    <source>
        <dbReference type="ARBA" id="ARBA00022692"/>
    </source>
</evidence>
<evidence type="ECO:0000256" key="7">
    <source>
        <dbReference type="SAM" id="SignalP"/>
    </source>
</evidence>
<keyword evidence="10" id="KW-1185">Reference proteome</keyword>
<evidence type="ECO:0000313" key="9">
    <source>
        <dbReference type="EMBL" id="GBM71438.1"/>
    </source>
</evidence>
<feature type="domain" description="G-protein coupled receptors family 2 profile 2" evidence="8">
    <location>
        <begin position="493"/>
        <end position="747"/>
    </location>
</feature>
<gene>
    <name evidence="9" type="primary">mth2_1</name>
    <name evidence="9" type="ORF">AVEN_185740_1</name>
</gene>
<dbReference type="InterPro" id="IPR000832">
    <property type="entry name" value="GPCR_2_secretin-like"/>
</dbReference>
<dbReference type="Pfam" id="PF00002">
    <property type="entry name" value="7tm_2"/>
    <property type="match status" value="1"/>
</dbReference>
<reference evidence="9 10" key="1">
    <citation type="journal article" date="2019" name="Sci. Rep.">
        <title>Orb-weaving spider Araneus ventricosus genome elucidates the spidroin gene catalogue.</title>
        <authorList>
            <person name="Kono N."/>
            <person name="Nakamura H."/>
            <person name="Ohtoshi R."/>
            <person name="Moran D.A.P."/>
            <person name="Shinohara A."/>
            <person name="Yoshida Y."/>
            <person name="Fujiwara M."/>
            <person name="Mori M."/>
            <person name="Tomita M."/>
            <person name="Arakawa K."/>
        </authorList>
    </citation>
    <scope>NUCLEOTIDE SEQUENCE [LARGE SCALE GENOMIC DNA]</scope>
</reference>
<comment type="caution">
    <text evidence="9">The sequence shown here is derived from an EMBL/GenBank/DDBJ whole genome shotgun (WGS) entry which is preliminary data.</text>
</comment>
<dbReference type="CDD" id="cd15039">
    <property type="entry name" value="7tmB3_Methuselah-like"/>
    <property type="match status" value="1"/>
</dbReference>
<evidence type="ECO:0000256" key="3">
    <source>
        <dbReference type="ARBA" id="ARBA00022989"/>
    </source>
</evidence>
<evidence type="ECO:0000256" key="4">
    <source>
        <dbReference type="ARBA" id="ARBA00023136"/>
    </source>
</evidence>
<feature type="chain" id="PRO_5021364190" evidence="7">
    <location>
        <begin position="26"/>
        <end position="824"/>
    </location>
</feature>
<feature type="transmembrane region" description="Helical" evidence="6">
    <location>
        <begin position="564"/>
        <end position="582"/>
    </location>
</feature>
<dbReference type="PRINTS" id="PR00249">
    <property type="entry name" value="GPCRSECRETIN"/>
</dbReference>
<dbReference type="AlphaFoldDB" id="A0A4Y2I1K4"/>
<dbReference type="PANTHER" id="PTHR45902">
    <property type="entry name" value="LATROPHILIN RECEPTOR-LIKE PROTEIN A"/>
    <property type="match status" value="1"/>
</dbReference>
<feature type="compositionally biased region" description="Low complexity" evidence="5">
    <location>
        <begin position="802"/>
        <end position="817"/>
    </location>
</feature>
<feature type="transmembrane region" description="Helical" evidence="6">
    <location>
        <begin position="698"/>
        <end position="719"/>
    </location>
</feature>
<dbReference type="SUPFAM" id="SSF81321">
    <property type="entry name" value="Family A G protein-coupled receptor-like"/>
    <property type="match status" value="1"/>
</dbReference>
<dbReference type="PROSITE" id="PS50261">
    <property type="entry name" value="G_PROTEIN_RECEP_F2_4"/>
    <property type="match status" value="1"/>
</dbReference>
<comment type="subcellular location">
    <subcellularLocation>
        <location evidence="1">Membrane</location>
        <topology evidence="1">Multi-pass membrane protein</topology>
    </subcellularLocation>
</comment>
<name>A0A4Y2I1K4_ARAVE</name>
<keyword evidence="9" id="KW-0675">Receptor</keyword>
<proteinExistence type="predicted"/>
<dbReference type="InterPro" id="IPR017981">
    <property type="entry name" value="GPCR_2-like_7TM"/>
</dbReference>
<feature type="transmembrane region" description="Helical" evidence="6">
    <location>
        <begin position="492"/>
        <end position="517"/>
    </location>
</feature>
<dbReference type="GO" id="GO:0007166">
    <property type="term" value="P:cell surface receptor signaling pathway"/>
    <property type="evidence" value="ECO:0007669"/>
    <property type="project" value="InterPro"/>
</dbReference>
<sequence>MEGLPMPTCCIVILFTLCYLRTAMASVSFNFTEIQKFGKSCPQLDSCAEEISRGYPLKDRNCACDELCLEYGDCCIDAPGLIAWTGSSGHGCFEMDHLLEEGMGIYMKDSCPPSYDGPEEIRILCESNTTLEDSPDPLGSVPATNKVTGMTFKNYYCSICNGQVGNITLWSPKLVCPSITTYNEAEINITKDVVYQTLKSDNSSWGFYLIGSNGSVHYHNCVLDPIMPIELESKIRLCKSDLVSDCPSDWKDEDTRTMCKSYMAARFIYDQDKFRNPHCAVCNGREVTDLSCQFREMKGIDFRKIEPQAFSLLLDVNEAGGENVGREKRCDPGDVWDMFFHKCRSLFCLPGYRRLGDSCVLREEPDDLVTDNGTVVTDSGSGDVPIIMDPAMEENEVKYDLSEDVDNPLQNIRGETYNVSATSDDELKGNLSRDCLLIALNDDEFIKYPNESIYVPRYDKVYESTNYHTRDGKTLVCSHFGYASDEKKFVDVMGYLTLIGLGISMLSLFLHFVMFWIVPDLQNLSGKCLVSLCAVLFFAYASYIIGASTSLSESSCILVAFLKYYFFQSSFFWMAVIAYDVWRTLKMATTELRVSSGKQLKRFIIYSLVSWGMPLSLTGLLAVAEFTDSFPVIYRPGFATPHCWFLKRRSLATFFFGPLVVIMLMNMILFFYSSRMILMTTQSSVKQQSQAQRRNFKLYLRLALLMGLTWIVGVVASYADFQSLWYLFCVLNTFQGVFICIAFTFSSKVVKYLKDGLNMKSKRVEFRSTTHSASTGSGCLTNSTRLHSSMAKKLSSKLLLRQKDSASTNSSSSINTSCQTRSPI</sequence>
<dbReference type="PANTHER" id="PTHR45902:SF5">
    <property type="entry name" value="G-PROTEIN COUPLED RECEPTORS FAMILY 2 PROFILE 2 DOMAIN-CONTAINING PROTEIN"/>
    <property type="match status" value="1"/>
</dbReference>
<protein>
    <submittedName>
        <fullName evidence="9">G-protein coupled receptor Mth2</fullName>
    </submittedName>
</protein>
<dbReference type="Gene3D" id="1.20.1070.10">
    <property type="entry name" value="Rhodopsin 7-helix transmembrane proteins"/>
    <property type="match status" value="1"/>
</dbReference>
<keyword evidence="2 6" id="KW-0812">Transmembrane</keyword>
<dbReference type="EMBL" id="BGPR01002312">
    <property type="protein sequence ID" value="GBM71438.1"/>
    <property type="molecule type" value="Genomic_DNA"/>
</dbReference>
<dbReference type="OrthoDB" id="6507840at2759"/>
<evidence type="ECO:0000256" key="1">
    <source>
        <dbReference type="ARBA" id="ARBA00004141"/>
    </source>
</evidence>
<organism evidence="9 10">
    <name type="scientific">Araneus ventricosus</name>
    <name type="common">Orbweaver spider</name>
    <name type="synonym">Epeira ventricosa</name>
    <dbReference type="NCBI Taxonomy" id="182803"/>
    <lineage>
        <taxon>Eukaryota</taxon>
        <taxon>Metazoa</taxon>
        <taxon>Ecdysozoa</taxon>
        <taxon>Arthropoda</taxon>
        <taxon>Chelicerata</taxon>
        <taxon>Arachnida</taxon>
        <taxon>Araneae</taxon>
        <taxon>Araneomorphae</taxon>
        <taxon>Entelegynae</taxon>
        <taxon>Araneoidea</taxon>
        <taxon>Araneidae</taxon>
        <taxon>Araneus</taxon>
    </lineage>
</organism>
<feature type="transmembrane region" description="Helical" evidence="6">
    <location>
        <begin position="654"/>
        <end position="678"/>
    </location>
</feature>
<dbReference type="InterPro" id="IPR036024">
    <property type="entry name" value="Somatomedin_B-like_dom_sf"/>
</dbReference>
<evidence type="ECO:0000256" key="6">
    <source>
        <dbReference type="SAM" id="Phobius"/>
    </source>
</evidence>
<feature type="transmembrane region" description="Helical" evidence="6">
    <location>
        <begin position="603"/>
        <end position="624"/>
    </location>
</feature>
<evidence type="ECO:0000259" key="8">
    <source>
        <dbReference type="PROSITE" id="PS50261"/>
    </source>
</evidence>
<feature type="transmembrane region" description="Helical" evidence="6">
    <location>
        <begin position="725"/>
        <end position="745"/>
    </location>
</feature>
<dbReference type="InterPro" id="IPR053231">
    <property type="entry name" value="GPCR_LN-TM7"/>
</dbReference>
<keyword evidence="3 6" id="KW-1133">Transmembrane helix</keyword>
<dbReference type="GO" id="GO:0016020">
    <property type="term" value="C:membrane"/>
    <property type="evidence" value="ECO:0007669"/>
    <property type="project" value="UniProtKB-SubCell"/>
</dbReference>
<feature type="transmembrane region" description="Helical" evidence="6">
    <location>
        <begin position="529"/>
        <end position="552"/>
    </location>
</feature>
<keyword evidence="4 6" id="KW-0472">Membrane</keyword>
<dbReference type="Proteomes" id="UP000499080">
    <property type="component" value="Unassembled WGS sequence"/>
</dbReference>
<evidence type="ECO:0000256" key="5">
    <source>
        <dbReference type="SAM" id="MobiDB-lite"/>
    </source>
</evidence>
<accession>A0A4Y2I1K4</accession>
<feature type="signal peptide" evidence="7">
    <location>
        <begin position="1"/>
        <end position="25"/>
    </location>
</feature>
<dbReference type="GO" id="GO:0004930">
    <property type="term" value="F:G protein-coupled receptor activity"/>
    <property type="evidence" value="ECO:0007669"/>
    <property type="project" value="InterPro"/>
</dbReference>
<keyword evidence="7" id="KW-0732">Signal</keyword>
<evidence type="ECO:0000313" key="10">
    <source>
        <dbReference type="Proteomes" id="UP000499080"/>
    </source>
</evidence>